<feature type="domain" description="MazG C-terminal" evidence="1">
    <location>
        <begin position="214"/>
        <end position="395"/>
    </location>
</feature>
<gene>
    <name evidence="2" type="ORF">ACFMB1_18225</name>
</gene>
<organism evidence="2 3">
    <name type="scientific">Hyphococcus aureus</name>
    <dbReference type="NCBI Taxonomy" id="2666033"/>
    <lineage>
        <taxon>Bacteria</taxon>
        <taxon>Pseudomonadati</taxon>
        <taxon>Pseudomonadota</taxon>
        <taxon>Alphaproteobacteria</taxon>
        <taxon>Parvularculales</taxon>
        <taxon>Parvularculaceae</taxon>
        <taxon>Hyphococcus</taxon>
    </lineage>
</organism>
<evidence type="ECO:0000313" key="2">
    <source>
        <dbReference type="EMBL" id="MFC6037497.1"/>
    </source>
</evidence>
<dbReference type="Pfam" id="PF18722">
    <property type="entry name" value="MazG_C"/>
    <property type="match status" value="1"/>
</dbReference>
<dbReference type="Gene3D" id="1.10.287.1080">
    <property type="entry name" value="MazG-like"/>
    <property type="match status" value="1"/>
</dbReference>
<evidence type="ECO:0000259" key="1">
    <source>
        <dbReference type="Pfam" id="PF18722"/>
    </source>
</evidence>
<dbReference type="Proteomes" id="UP001596116">
    <property type="component" value="Unassembled WGS sequence"/>
</dbReference>
<dbReference type="SUPFAM" id="SSF101386">
    <property type="entry name" value="all-alpha NTP pyrophosphatases"/>
    <property type="match status" value="1"/>
</dbReference>
<dbReference type="EMBL" id="JBHPON010000003">
    <property type="protein sequence ID" value="MFC6037497.1"/>
    <property type="molecule type" value="Genomic_DNA"/>
</dbReference>
<dbReference type="RefSeq" id="WP_379881109.1">
    <property type="nucleotide sequence ID" value="NZ_JBHPON010000003.1"/>
</dbReference>
<dbReference type="InterPro" id="IPR041407">
    <property type="entry name" value="MazG_C"/>
</dbReference>
<comment type="caution">
    <text evidence="2">The sequence shown here is derived from an EMBL/GenBank/DDBJ whole genome shotgun (WGS) entry which is preliminary data.</text>
</comment>
<name>A0ABW1L313_9PROT</name>
<sequence>MGYEQEHIPSKSDLSIADYEMLAHGTNRLKTMDAEALDFSMLGFFGEAGSLLSAVKKRKRDDIPTARYIRAVEEELGDFLWYYTLVAKSCGCALEPLAQAAANRPVRRAKGVRFSDVQSQFHRAKRAPLDRLIRQLILLAGEAGRFVDFYSRKRTTIDATEAEGHLVPIFKSLLRAASAAGIDLQDAAIENLHKTYDRWPPKSAKVYPDPLDNHHKDETEKLPRQLDICIEQRRKRNKPYVFQSCNGIYIGDPLTDNIRDEDFYRFHDVFHYAYAAKFGWSPVTRALFKLKRKSDPETDEAEDGARAILIEEGISTMIFNYAKDLHLFEGIELGELSFELLKKIREFVAGYEVAKTPLWLWEEAILEGYECFRFLREHKKGVVHLDMTKRSLTVTVLN</sequence>
<proteinExistence type="predicted"/>
<keyword evidence="3" id="KW-1185">Reference proteome</keyword>
<evidence type="ECO:0000313" key="3">
    <source>
        <dbReference type="Proteomes" id="UP001596116"/>
    </source>
</evidence>
<reference evidence="2 3" key="1">
    <citation type="submission" date="2024-09" db="EMBL/GenBank/DDBJ databases">
        <authorList>
            <person name="Zhang Z.-H."/>
        </authorList>
    </citation>
    <scope>NUCLEOTIDE SEQUENCE [LARGE SCALE GENOMIC DNA]</scope>
    <source>
        <strain evidence="2 3">HHTR114</strain>
    </source>
</reference>
<accession>A0ABW1L313</accession>
<protein>
    <submittedName>
        <fullName evidence="2">Pyrophosphatase</fullName>
    </submittedName>
</protein>